<evidence type="ECO:0000313" key="1">
    <source>
        <dbReference type="EMBL" id="SFH66911.1"/>
    </source>
</evidence>
<reference evidence="1 2" key="1">
    <citation type="submission" date="2016-10" db="EMBL/GenBank/DDBJ databases">
        <authorList>
            <person name="de Groot N.N."/>
        </authorList>
    </citation>
    <scope>NUCLEOTIDE SEQUENCE [LARGE SCALE GENOMIC DNA]</scope>
    <source>
        <strain evidence="1 2">DSM 27630</strain>
    </source>
</reference>
<dbReference type="OrthoDB" id="2146345at2"/>
<dbReference type="EMBL" id="FOQE01000010">
    <property type="protein sequence ID" value="SFH66911.1"/>
    <property type="molecule type" value="Genomic_DNA"/>
</dbReference>
<accession>A0A1I3BYU3</accession>
<evidence type="ECO:0000313" key="2">
    <source>
        <dbReference type="Proteomes" id="UP000198668"/>
    </source>
</evidence>
<proteinExistence type="predicted"/>
<keyword evidence="2" id="KW-1185">Reference proteome</keyword>
<gene>
    <name evidence="1" type="ORF">SAMN04489868_11071</name>
</gene>
<dbReference type="RefSeq" id="WP_092091978.1">
    <property type="nucleotide sequence ID" value="NZ_FOQE01000010.1"/>
</dbReference>
<protein>
    <submittedName>
        <fullName evidence="1">Uncharacterized protein</fullName>
    </submittedName>
</protein>
<name>A0A1I3BYU3_9LACT</name>
<dbReference type="Proteomes" id="UP000198668">
    <property type="component" value="Unassembled WGS sequence"/>
</dbReference>
<sequence>MGKEEIEKQLDALISGEIEELTIHKEDFLIFRECWIKHPQKKAIVGYAKRGGDVEYHFQPHENESKLE</sequence>
<dbReference type="AlphaFoldDB" id="A0A1I3BYU3"/>
<organism evidence="1 2">
    <name type="scientific">Pisciglobus halotolerans</name>
    <dbReference type="NCBI Taxonomy" id="745365"/>
    <lineage>
        <taxon>Bacteria</taxon>
        <taxon>Bacillati</taxon>
        <taxon>Bacillota</taxon>
        <taxon>Bacilli</taxon>
        <taxon>Lactobacillales</taxon>
        <taxon>Carnobacteriaceae</taxon>
    </lineage>
</organism>